<gene>
    <name evidence="2" type="ORF">QO006_003583</name>
</gene>
<name>A0ABT9MI15_9DEIO</name>
<keyword evidence="3" id="KW-1185">Reference proteome</keyword>
<dbReference type="RefSeq" id="WP_307468977.1">
    <property type="nucleotide sequence ID" value="NZ_JAURUR010000020.1"/>
</dbReference>
<sequence length="98" mass="11109">MNQRLIIPVDDVRNPLLAGDRPDPQPRSRFLPTSIHTVFITLLILIALSLCFIDAKGIPILLLVLMYAGRMRVALTHRAEQRRTNELLTELLDEGQLP</sequence>
<comment type="caution">
    <text evidence="2">The sequence shown here is derived from an EMBL/GenBank/DDBJ whole genome shotgun (WGS) entry which is preliminary data.</text>
</comment>
<protein>
    <submittedName>
        <fullName evidence="2">Uncharacterized protein</fullName>
    </submittedName>
</protein>
<reference evidence="2 3" key="1">
    <citation type="submission" date="2023-07" db="EMBL/GenBank/DDBJ databases">
        <title>Genomic Encyclopedia of Type Strains, Phase IV (KMG-IV): sequencing the most valuable type-strain genomes for metagenomic binning, comparative biology and taxonomic classification.</title>
        <authorList>
            <person name="Goeker M."/>
        </authorList>
    </citation>
    <scope>NUCLEOTIDE SEQUENCE [LARGE SCALE GENOMIC DNA]</scope>
    <source>
        <strain evidence="2 3">NIO-1023</strain>
    </source>
</reference>
<keyword evidence="1" id="KW-0812">Transmembrane</keyword>
<evidence type="ECO:0000256" key="1">
    <source>
        <dbReference type="SAM" id="Phobius"/>
    </source>
</evidence>
<keyword evidence="1" id="KW-0472">Membrane</keyword>
<proteinExistence type="predicted"/>
<feature type="transmembrane region" description="Helical" evidence="1">
    <location>
        <begin position="38"/>
        <end position="68"/>
    </location>
</feature>
<dbReference type="EMBL" id="JAURUR010000020">
    <property type="protein sequence ID" value="MDP9766119.1"/>
    <property type="molecule type" value="Genomic_DNA"/>
</dbReference>
<keyword evidence="1" id="KW-1133">Transmembrane helix</keyword>
<evidence type="ECO:0000313" key="3">
    <source>
        <dbReference type="Proteomes" id="UP001232163"/>
    </source>
</evidence>
<accession>A0ABT9MI15</accession>
<organism evidence="2 3">
    <name type="scientific">Deinococcus enclensis</name>
    <dbReference type="NCBI Taxonomy" id="1049582"/>
    <lineage>
        <taxon>Bacteria</taxon>
        <taxon>Thermotogati</taxon>
        <taxon>Deinococcota</taxon>
        <taxon>Deinococci</taxon>
        <taxon>Deinococcales</taxon>
        <taxon>Deinococcaceae</taxon>
        <taxon>Deinococcus</taxon>
    </lineage>
</organism>
<evidence type="ECO:0000313" key="2">
    <source>
        <dbReference type="EMBL" id="MDP9766119.1"/>
    </source>
</evidence>
<dbReference type="Proteomes" id="UP001232163">
    <property type="component" value="Unassembled WGS sequence"/>
</dbReference>